<dbReference type="STRING" id="305900.GV64_01985"/>
<evidence type="ECO:0000256" key="1">
    <source>
        <dbReference type="SAM" id="Phobius"/>
    </source>
</evidence>
<feature type="transmembrane region" description="Helical" evidence="1">
    <location>
        <begin position="20"/>
        <end position="44"/>
    </location>
</feature>
<dbReference type="InterPro" id="IPR036249">
    <property type="entry name" value="Thioredoxin-like_sf"/>
</dbReference>
<name>A0A081K699_9GAMM</name>
<dbReference type="SUPFAM" id="SSF52833">
    <property type="entry name" value="Thioredoxin-like"/>
    <property type="match status" value="1"/>
</dbReference>
<evidence type="ECO:0000313" key="2">
    <source>
        <dbReference type="EMBL" id="KEI69675.1"/>
    </source>
</evidence>
<gene>
    <name evidence="2" type="ORF">GV64_01985</name>
</gene>
<sequence length="201" mass="22539">MTYEVIMTTTTSINKNRFQLALVILIPSIAMGLAWIMYFTGAWIPEGRTNKGELLLPPAQFSALHLQSGEKSVDAAETEGLWRVVVFGSTRCEESECIESLYKTRQVHIALGKESDRVTRFYIAPEKPVPSSELETEHPGIYWLNADKNHVQTALGLKHWPENRIFIIDPLGNLIMGYQVDQPGGDLLKDLKKLLKASNIG</sequence>
<evidence type="ECO:0008006" key="4">
    <source>
        <dbReference type="Google" id="ProtNLM"/>
    </source>
</evidence>
<reference evidence="2 3" key="1">
    <citation type="submission" date="2014-06" db="EMBL/GenBank/DDBJ databases">
        <title>Whole Genome Sequences of Three Symbiotic Endozoicomonas Bacteria.</title>
        <authorList>
            <person name="Neave M.J."/>
            <person name="Apprill A."/>
            <person name="Voolstra C.R."/>
        </authorList>
    </citation>
    <scope>NUCLEOTIDE SEQUENCE [LARGE SCALE GENOMIC DNA]</scope>
    <source>
        <strain evidence="2 3">DSM 22380</strain>
    </source>
</reference>
<keyword evidence="1" id="KW-0812">Transmembrane</keyword>
<organism evidence="2 3">
    <name type="scientific">Endozoicomonas elysicola</name>
    <dbReference type="NCBI Taxonomy" id="305900"/>
    <lineage>
        <taxon>Bacteria</taxon>
        <taxon>Pseudomonadati</taxon>
        <taxon>Pseudomonadota</taxon>
        <taxon>Gammaproteobacteria</taxon>
        <taxon>Oceanospirillales</taxon>
        <taxon>Endozoicomonadaceae</taxon>
        <taxon>Endozoicomonas</taxon>
    </lineage>
</organism>
<accession>A0A081K699</accession>
<dbReference type="EMBL" id="JOJP01000001">
    <property type="protein sequence ID" value="KEI69675.1"/>
    <property type="molecule type" value="Genomic_DNA"/>
</dbReference>
<proteinExistence type="predicted"/>
<dbReference type="AlphaFoldDB" id="A0A081K699"/>
<protein>
    <recommendedName>
        <fullName evidence="4">Thioredoxin domain-containing protein</fullName>
    </recommendedName>
</protein>
<keyword evidence="1" id="KW-0472">Membrane</keyword>
<comment type="caution">
    <text evidence="2">The sequence shown here is derived from an EMBL/GenBank/DDBJ whole genome shotgun (WGS) entry which is preliminary data.</text>
</comment>
<dbReference type="Proteomes" id="UP000027997">
    <property type="component" value="Unassembled WGS sequence"/>
</dbReference>
<keyword evidence="1" id="KW-1133">Transmembrane helix</keyword>
<evidence type="ECO:0000313" key="3">
    <source>
        <dbReference type="Proteomes" id="UP000027997"/>
    </source>
</evidence>
<dbReference type="eggNOG" id="COG1999">
    <property type="taxonomic scope" value="Bacteria"/>
</dbReference>
<keyword evidence="3" id="KW-1185">Reference proteome</keyword>